<reference evidence="3 4" key="1">
    <citation type="journal article" date="2023" name="Plants (Basel)">
        <title>Bridging the Gap: Combining Genomics and Transcriptomics Approaches to Understand Stylosanthes scabra, an Orphan Legume from the Brazilian Caatinga.</title>
        <authorList>
            <person name="Ferreira-Neto J.R.C."/>
            <person name="da Silva M.D."/>
            <person name="Binneck E."/>
            <person name="de Melo N.F."/>
            <person name="da Silva R.H."/>
            <person name="de Melo A.L.T.M."/>
            <person name="Pandolfi V."/>
            <person name="Bustamante F.O."/>
            <person name="Brasileiro-Vidal A.C."/>
            <person name="Benko-Iseppon A.M."/>
        </authorList>
    </citation>
    <scope>NUCLEOTIDE SEQUENCE [LARGE SCALE GENOMIC DNA]</scope>
    <source>
        <tissue evidence="3">Leaves</tissue>
    </source>
</reference>
<gene>
    <name evidence="3" type="ORF">PIB30_003143</name>
</gene>
<dbReference type="SUPFAM" id="SSF52200">
    <property type="entry name" value="Toll/Interleukin receptor TIR domain"/>
    <property type="match status" value="1"/>
</dbReference>
<organism evidence="3 4">
    <name type="scientific">Stylosanthes scabra</name>
    <dbReference type="NCBI Taxonomy" id="79078"/>
    <lineage>
        <taxon>Eukaryota</taxon>
        <taxon>Viridiplantae</taxon>
        <taxon>Streptophyta</taxon>
        <taxon>Embryophyta</taxon>
        <taxon>Tracheophyta</taxon>
        <taxon>Spermatophyta</taxon>
        <taxon>Magnoliopsida</taxon>
        <taxon>eudicotyledons</taxon>
        <taxon>Gunneridae</taxon>
        <taxon>Pentapetalae</taxon>
        <taxon>rosids</taxon>
        <taxon>fabids</taxon>
        <taxon>Fabales</taxon>
        <taxon>Fabaceae</taxon>
        <taxon>Papilionoideae</taxon>
        <taxon>50 kb inversion clade</taxon>
        <taxon>dalbergioids sensu lato</taxon>
        <taxon>Dalbergieae</taxon>
        <taxon>Pterocarpus clade</taxon>
        <taxon>Stylosanthes</taxon>
    </lineage>
</organism>
<keyword evidence="1" id="KW-0812">Transmembrane</keyword>
<proteinExistence type="predicted"/>
<dbReference type="CDD" id="cd00267">
    <property type="entry name" value="ABC_ATPase"/>
    <property type="match status" value="1"/>
</dbReference>
<dbReference type="Gene3D" id="1.10.8.430">
    <property type="entry name" value="Helical domain of apoptotic protease-activating factors"/>
    <property type="match status" value="1"/>
</dbReference>
<keyword evidence="1" id="KW-1133">Transmembrane helix</keyword>
<feature type="domain" description="TIR" evidence="2">
    <location>
        <begin position="131"/>
        <end position="290"/>
    </location>
</feature>
<evidence type="ECO:0000256" key="1">
    <source>
        <dbReference type="SAM" id="Phobius"/>
    </source>
</evidence>
<dbReference type="InterPro" id="IPR000157">
    <property type="entry name" value="TIR_dom"/>
</dbReference>
<dbReference type="Pfam" id="PF00931">
    <property type="entry name" value="NB-ARC"/>
    <property type="match status" value="1"/>
</dbReference>
<dbReference type="Gene3D" id="3.40.50.300">
    <property type="entry name" value="P-loop containing nucleotide triphosphate hydrolases"/>
    <property type="match status" value="1"/>
</dbReference>
<keyword evidence="1" id="KW-0472">Membrane</keyword>
<feature type="transmembrane region" description="Helical" evidence="1">
    <location>
        <begin position="568"/>
        <end position="586"/>
    </location>
</feature>
<dbReference type="Proteomes" id="UP001341840">
    <property type="component" value="Unassembled WGS sequence"/>
</dbReference>
<dbReference type="InterPro" id="IPR000270">
    <property type="entry name" value="PB1_dom"/>
</dbReference>
<dbReference type="SUPFAM" id="SSF52540">
    <property type="entry name" value="P-loop containing nucleoside triphosphate hydrolases"/>
    <property type="match status" value="1"/>
</dbReference>
<dbReference type="InterPro" id="IPR035897">
    <property type="entry name" value="Toll_tir_struct_dom_sf"/>
</dbReference>
<comment type="caution">
    <text evidence="3">The sequence shown here is derived from an EMBL/GenBank/DDBJ whole genome shotgun (WGS) entry which is preliminary data.</text>
</comment>
<dbReference type="Gene3D" id="3.40.50.10140">
    <property type="entry name" value="Toll/interleukin-1 receptor homology (TIR) domain"/>
    <property type="match status" value="1"/>
</dbReference>
<dbReference type="EMBL" id="JASCZI010271866">
    <property type="protein sequence ID" value="MED6215937.1"/>
    <property type="molecule type" value="Genomic_DNA"/>
</dbReference>
<dbReference type="Pfam" id="PF01582">
    <property type="entry name" value="TIR"/>
    <property type="match status" value="1"/>
</dbReference>
<dbReference type="PROSITE" id="PS50104">
    <property type="entry name" value="TIR"/>
    <property type="match status" value="1"/>
</dbReference>
<accession>A0ABU6YZY9</accession>
<dbReference type="PANTHER" id="PTHR11017:SF479">
    <property type="entry name" value="DISEASE RESISTANCE PROTEIN (TIR-NBS-LRR CLASS) FAMILY"/>
    <property type="match status" value="1"/>
</dbReference>
<dbReference type="Pfam" id="PF00564">
    <property type="entry name" value="PB1"/>
    <property type="match status" value="1"/>
</dbReference>
<dbReference type="InterPro" id="IPR042197">
    <property type="entry name" value="Apaf_helical"/>
</dbReference>
<feature type="transmembrane region" description="Helical" evidence="1">
    <location>
        <begin position="607"/>
        <end position="627"/>
    </location>
</feature>
<protein>
    <recommendedName>
        <fullName evidence="2">TIR domain-containing protein</fullName>
    </recommendedName>
</protein>
<dbReference type="PRINTS" id="PR00364">
    <property type="entry name" value="DISEASERSIST"/>
</dbReference>
<sequence>MEIQEAKFLCSYGGQIELTYVGGRNKLAYVGGINKILYVDRRIDFTGMVAQICGLFDIACNGHNFKYQFPGGNDLVSVTNDSDLHNMMLEFDQLYRVSPRTARMRLFLFPNPNQPLDSVKQNSNGLSSNLEKYDVFISFRGEERLSKFTSSLREALIPKQIKTFIDDAIHEGDCISASLGRAIEGSSVFVVVFSKNYGIPSWCPDELLKIMECGRKVIPVFYGVDRSHVRKQLESFIEEGVSHSQHDMNKVKKWKEALAEAADLEGWDSSTCRDDFELVEKIVKDVLRKLENHCLPKDVKSVVGINKNLEKLEKLLSSFPDEQIAIIGICGMGGVGKTTLARIVYQKLSYQYEGSCFLGNVQERSKKYGQGLDKLLNQLHSELLQEKDCQNSMGNTTSAKCRLCRQRSFIVLDDVGSSKQLEYLIGDLQCYGAGSRIIVITGDKSVLEKRVEKIYKMEVLDFQDSLALFSLNAFNQNYPKMGYQELSWKAVTYCKGVPLSLKVLGSFLHSKSETEWDSALQKLEKNPNAAIQNVLRLSYDGLDYQQNHIVLDIATSSTGEQKEQRVDVLISSLLVEALIAIYYHFVLLHDLNKKWRGESFVRNLSRFLKIIAICGVFVILLTCWKTARNSFN</sequence>
<dbReference type="InterPro" id="IPR027417">
    <property type="entry name" value="P-loop_NTPase"/>
</dbReference>
<dbReference type="SUPFAM" id="SSF54277">
    <property type="entry name" value="CAD &amp; PB1 domains"/>
    <property type="match status" value="1"/>
</dbReference>
<evidence type="ECO:0000313" key="3">
    <source>
        <dbReference type="EMBL" id="MED6215937.1"/>
    </source>
</evidence>
<evidence type="ECO:0000313" key="4">
    <source>
        <dbReference type="Proteomes" id="UP001341840"/>
    </source>
</evidence>
<dbReference type="SMART" id="SM00666">
    <property type="entry name" value="PB1"/>
    <property type="match status" value="1"/>
</dbReference>
<dbReference type="PANTHER" id="PTHR11017">
    <property type="entry name" value="LEUCINE-RICH REPEAT-CONTAINING PROTEIN"/>
    <property type="match status" value="1"/>
</dbReference>
<evidence type="ECO:0000259" key="2">
    <source>
        <dbReference type="PROSITE" id="PS50104"/>
    </source>
</evidence>
<keyword evidence="4" id="KW-1185">Reference proteome</keyword>
<dbReference type="InterPro" id="IPR044974">
    <property type="entry name" value="Disease_R_plants"/>
</dbReference>
<dbReference type="InterPro" id="IPR002182">
    <property type="entry name" value="NB-ARC"/>
</dbReference>
<name>A0ABU6YZY9_9FABA</name>
<dbReference type="SMART" id="SM00255">
    <property type="entry name" value="TIR"/>
    <property type="match status" value="1"/>
</dbReference>